<feature type="region of interest" description="Disordered" evidence="1">
    <location>
        <begin position="18"/>
        <end position="44"/>
    </location>
</feature>
<proteinExistence type="predicted"/>
<reference evidence="2 3" key="1">
    <citation type="journal article" date="2013" name="Genome Announc.">
        <title>Complete Genome Sequence of the Probiotic Bifidobacterium thermophilum Strain RBL67.</title>
        <authorList>
            <person name="Jans C."/>
            <person name="Lacroix C."/>
            <person name="Follador R."/>
            <person name="Stevens M.J."/>
        </authorList>
    </citation>
    <scope>NUCLEOTIDE SEQUENCE [LARGE SCALE GENOMIC DNA]</scope>
    <source>
        <strain evidence="2 3">RBL67</strain>
    </source>
</reference>
<dbReference type="Proteomes" id="UP000011835">
    <property type="component" value="Chromosome"/>
</dbReference>
<dbReference type="AlphaFoldDB" id="M4RGG4"/>
<protein>
    <submittedName>
        <fullName evidence="2">Uncharacterized protein</fullName>
    </submittedName>
</protein>
<dbReference type="HOGENOM" id="CLU_3213062_0_0_11"/>
<gene>
    <name evidence="2" type="ORF">D805_1386</name>
</gene>
<keyword evidence="3" id="KW-1185">Reference proteome</keyword>
<accession>M4RGG4</accession>
<evidence type="ECO:0000313" key="3">
    <source>
        <dbReference type="Proteomes" id="UP000011835"/>
    </source>
</evidence>
<feature type="compositionally biased region" description="Basic and acidic residues" evidence="1">
    <location>
        <begin position="19"/>
        <end position="34"/>
    </location>
</feature>
<evidence type="ECO:0000256" key="1">
    <source>
        <dbReference type="SAM" id="MobiDB-lite"/>
    </source>
</evidence>
<dbReference type="KEGG" id="btp:D805_1386"/>
<dbReference type="PATRIC" id="fig|1254439.12.peg.1379"/>
<dbReference type="EMBL" id="CP004346">
    <property type="protein sequence ID" value="AGH41653.1"/>
    <property type="molecule type" value="Genomic_DNA"/>
</dbReference>
<organism evidence="2 3">
    <name type="scientific">Bifidobacterium thermophilum RBL67</name>
    <dbReference type="NCBI Taxonomy" id="1254439"/>
    <lineage>
        <taxon>Bacteria</taxon>
        <taxon>Bacillati</taxon>
        <taxon>Actinomycetota</taxon>
        <taxon>Actinomycetes</taxon>
        <taxon>Bifidobacteriales</taxon>
        <taxon>Bifidobacteriaceae</taxon>
        <taxon>Bifidobacterium</taxon>
    </lineage>
</organism>
<evidence type="ECO:0000313" key="2">
    <source>
        <dbReference type="EMBL" id="AGH41653.1"/>
    </source>
</evidence>
<name>M4RGG4_9BIFI</name>
<sequence>MTAAWIAAMADSGGLTARCESESSHTHPIGHPDEPMTAIDPLIL</sequence>